<dbReference type="Gene3D" id="3.40.1350.120">
    <property type="match status" value="1"/>
</dbReference>
<evidence type="ECO:0000259" key="2">
    <source>
        <dbReference type="Pfam" id="PF18451"/>
    </source>
</evidence>
<reference evidence="3 4" key="1">
    <citation type="submission" date="2018-11" db="EMBL/GenBank/DDBJ databases">
        <authorList>
            <person name="Li F."/>
        </authorList>
    </citation>
    <scope>NUCLEOTIDE SEQUENCE [LARGE SCALE GENOMIC DNA]</scope>
    <source>
        <strain evidence="3 4">Gsoil 097</strain>
    </source>
</reference>
<evidence type="ECO:0000256" key="1">
    <source>
        <dbReference type="SAM" id="MobiDB-lite"/>
    </source>
</evidence>
<proteinExistence type="predicted"/>
<keyword evidence="4" id="KW-1185">Reference proteome</keyword>
<dbReference type="OrthoDB" id="3267958at2"/>
<evidence type="ECO:0000313" key="4">
    <source>
        <dbReference type="Proteomes" id="UP000267128"/>
    </source>
</evidence>
<dbReference type="EMBL" id="RJSE01000001">
    <property type="protein sequence ID" value="RNL66251.1"/>
    <property type="molecule type" value="Genomic_DNA"/>
</dbReference>
<evidence type="ECO:0000313" key="3">
    <source>
        <dbReference type="EMBL" id="RNL66251.1"/>
    </source>
</evidence>
<organism evidence="3 4">
    <name type="scientific">Nocardioides marmoriginsengisoli</name>
    <dbReference type="NCBI Taxonomy" id="661483"/>
    <lineage>
        <taxon>Bacteria</taxon>
        <taxon>Bacillati</taxon>
        <taxon>Actinomycetota</taxon>
        <taxon>Actinomycetes</taxon>
        <taxon>Propionibacteriales</taxon>
        <taxon>Nocardioidaceae</taxon>
        <taxon>Nocardioides</taxon>
    </lineage>
</organism>
<dbReference type="RefSeq" id="WP_123225696.1">
    <property type="nucleotide sequence ID" value="NZ_RJSE01000001.1"/>
</dbReference>
<comment type="caution">
    <text evidence="3">The sequence shown here is derived from an EMBL/GenBank/DDBJ whole genome shotgun (WGS) entry which is preliminary data.</text>
</comment>
<dbReference type="AlphaFoldDB" id="A0A3N0CSK8"/>
<dbReference type="InterPro" id="IPR040559">
    <property type="entry name" value="CdiA_C"/>
</dbReference>
<gene>
    <name evidence="3" type="ORF">EFK50_01090</name>
</gene>
<dbReference type="Proteomes" id="UP000267128">
    <property type="component" value="Unassembled WGS sequence"/>
</dbReference>
<feature type="domain" description="tRNA nuclease CdiA C-terminal" evidence="2">
    <location>
        <begin position="370"/>
        <end position="449"/>
    </location>
</feature>
<protein>
    <recommendedName>
        <fullName evidence="2">tRNA nuclease CdiA C-terminal domain-containing protein</fullName>
    </recommendedName>
</protein>
<sequence>MATVDEAAAGAAAAFWVEQTASQVAGLTDAAAQQAADVWAGFASWYTPAAVAAQAALAAEVSRNAQDVVTQLMAQYLGEMTAILADTRGVKIPRIVTPEIRNGADPVAVHSRTAKAYRVDYAKTQDDTAAIAAAMAREMSLIEADLMLAARQAQADAMAELDVERYRRILRPELSVTGSCGLCLAASLQVYTIGQLLPIHVRCKCLTMPIIGGVDPAKGLNEEDRNAAYAEAGETGKSALSNVRVQVHEHGELGPVLTVKGQKFTGPKDLAEKGSGGGDGRPPARSATGVPEDDGSRHLPVDESVVFSRQLIRDPALNPVVSYADLEQRGLLAGDDPYEYFDEGEQSVVDWLARRGVSNVRSVRQVQDIRTPDSVLDGVAVTVEIKTLKSVGTETAIYNAIRSARGQSKRIIIDGRRQGVEPGAAARGIRKALGVYGEELVEVIVILGDRTSVGWWHGRR</sequence>
<accession>A0A3N0CSK8</accession>
<dbReference type="Pfam" id="PF18451">
    <property type="entry name" value="CdiA_C"/>
    <property type="match status" value="1"/>
</dbReference>
<feature type="region of interest" description="Disordered" evidence="1">
    <location>
        <begin position="264"/>
        <end position="299"/>
    </location>
</feature>
<name>A0A3N0CSK8_9ACTN</name>